<dbReference type="Gene3D" id="1.10.10.60">
    <property type="entry name" value="Homeodomain-like"/>
    <property type="match status" value="1"/>
</dbReference>
<sequence length="271" mass="31613">MQGVEVLSASFSYHTKPFHVVAKEGLQTHYLLRLQTEGRCRTRIDGALVPVEPGDLMLYAPDMPYELHVEEEERGNGRAVASGDYFVFFRGAWADEWWKQKPRPVKMRVSLDEALVPLWRQMIAEHRRQSEQSAMLLDYLMRVVCLTVDRLCSEQRPMKGNAFLAYRMKNYIEERATTLFQLKDLARHCNVSVSRAVHLYKQFFGKSIIQYAQEVRLKVALERMLYTQTPLEVIAETSGFPSYTYFYRVFKKEFGVSPQQYRSERSGALET</sequence>
<dbReference type="AlphaFoldDB" id="A0A5R9GB32"/>
<dbReference type="InterPro" id="IPR018060">
    <property type="entry name" value="HTH_AraC"/>
</dbReference>
<evidence type="ECO:0000256" key="1">
    <source>
        <dbReference type="ARBA" id="ARBA00023015"/>
    </source>
</evidence>
<dbReference type="SUPFAM" id="SSF46689">
    <property type="entry name" value="Homeodomain-like"/>
    <property type="match status" value="1"/>
</dbReference>
<dbReference type="Proteomes" id="UP000309676">
    <property type="component" value="Unassembled WGS sequence"/>
</dbReference>
<evidence type="ECO:0000256" key="3">
    <source>
        <dbReference type="ARBA" id="ARBA00023163"/>
    </source>
</evidence>
<organism evidence="5 6">
    <name type="scientific">Paenibacillus antri</name>
    <dbReference type="NCBI Taxonomy" id="2582848"/>
    <lineage>
        <taxon>Bacteria</taxon>
        <taxon>Bacillati</taxon>
        <taxon>Bacillota</taxon>
        <taxon>Bacilli</taxon>
        <taxon>Bacillales</taxon>
        <taxon>Paenibacillaceae</taxon>
        <taxon>Paenibacillus</taxon>
    </lineage>
</organism>
<dbReference type="InterPro" id="IPR009057">
    <property type="entry name" value="Homeodomain-like_sf"/>
</dbReference>
<dbReference type="InterPro" id="IPR018062">
    <property type="entry name" value="HTH_AraC-typ_CS"/>
</dbReference>
<dbReference type="PROSITE" id="PS00041">
    <property type="entry name" value="HTH_ARAC_FAMILY_1"/>
    <property type="match status" value="1"/>
</dbReference>
<dbReference type="Pfam" id="PF14525">
    <property type="entry name" value="AraC_binding_2"/>
    <property type="match status" value="1"/>
</dbReference>
<keyword evidence="3" id="KW-0804">Transcription</keyword>
<dbReference type="PROSITE" id="PS01124">
    <property type="entry name" value="HTH_ARAC_FAMILY_2"/>
    <property type="match status" value="1"/>
</dbReference>
<dbReference type="InterPro" id="IPR035418">
    <property type="entry name" value="AraC-bd_2"/>
</dbReference>
<dbReference type="GO" id="GO:0003700">
    <property type="term" value="F:DNA-binding transcription factor activity"/>
    <property type="evidence" value="ECO:0007669"/>
    <property type="project" value="InterPro"/>
</dbReference>
<keyword evidence="6" id="KW-1185">Reference proteome</keyword>
<evidence type="ECO:0000259" key="4">
    <source>
        <dbReference type="PROSITE" id="PS01124"/>
    </source>
</evidence>
<dbReference type="Pfam" id="PF12833">
    <property type="entry name" value="HTH_18"/>
    <property type="match status" value="1"/>
</dbReference>
<evidence type="ECO:0000313" key="6">
    <source>
        <dbReference type="Proteomes" id="UP000309676"/>
    </source>
</evidence>
<dbReference type="PANTHER" id="PTHR43280:SF2">
    <property type="entry name" value="HTH-TYPE TRANSCRIPTIONAL REGULATOR EXSA"/>
    <property type="match status" value="1"/>
</dbReference>
<dbReference type="InterPro" id="IPR020449">
    <property type="entry name" value="Tscrpt_reg_AraC-type_HTH"/>
</dbReference>
<accession>A0A5R9GB32</accession>
<dbReference type="SUPFAM" id="SSF51215">
    <property type="entry name" value="Regulatory protein AraC"/>
    <property type="match status" value="1"/>
</dbReference>
<dbReference type="GO" id="GO:0043565">
    <property type="term" value="F:sequence-specific DNA binding"/>
    <property type="evidence" value="ECO:0007669"/>
    <property type="project" value="InterPro"/>
</dbReference>
<dbReference type="RefSeq" id="WP_138195296.1">
    <property type="nucleotide sequence ID" value="NZ_VCIW01000010.1"/>
</dbReference>
<keyword evidence="2" id="KW-0238">DNA-binding</keyword>
<comment type="caution">
    <text evidence="5">The sequence shown here is derived from an EMBL/GenBank/DDBJ whole genome shotgun (WGS) entry which is preliminary data.</text>
</comment>
<name>A0A5R9GB32_9BACL</name>
<gene>
    <name evidence="5" type="ORF">FE782_16375</name>
</gene>
<evidence type="ECO:0000256" key="2">
    <source>
        <dbReference type="ARBA" id="ARBA00023125"/>
    </source>
</evidence>
<reference evidence="5 6" key="1">
    <citation type="submission" date="2019-05" db="EMBL/GenBank/DDBJ databases">
        <authorList>
            <person name="Narsing Rao M.P."/>
            <person name="Li W.J."/>
        </authorList>
    </citation>
    <scope>NUCLEOTIDE SEQUENCE [LARGE SCALE GENOMIC DNA]</scope>
    <source>
        <strain evidence="5 6">SYSU_K30003</strain>
    </source>
</reference>
<evidence type="ECO:0000313" key="5">
    <source>
        <dbReference type="EMBL" id="TLS51300.1"/>
    </source>
</evidence>
<dbReference type="PRINTS" id="PR00032">
    <property type="entry name" value="HTHARAC"/>
</dbReference>
<protein>
    <submittedName>
        <fullName evidence="5">AraC family transcriptional regulator</fullName>
    </submittedName>
</protein>
<dbReference type="SMART" id="SM00342">
    <property type="entry name" value="HTH_ARAC"/>
    <property type="match status" value="1"/>
</dbReference>
<dbReference type="OrthoDB" id="345364at2"/>
<feature type="domain" description="HTH araC/xylS-type" evidence="4">
    <location>
        <begin position="166"/>
        <end position="264"/>
    </location>
</feature>
<proteinExistence type="predicted"/>
<dbReference type="InterPro" id="IPR037923">
    <property type="entry name" value="HTH-like"/>
</dbReference>
<keyword evidence="1" id="KW-0805">Transcription regulation</keyword>
<dbReference type="PANTHER" id="PTHR43280">
    <property type="entry name" value="ARAC-FAMILY TRANSCRIPTIONAL REGULATOR"/>
    <property type="match status" value="1"/>
</dbReference>
<dbReference type="EMBL" id="VCIW01000010">
    <property type="protein sequence ID" value="TLS51300.1"/>
    <property type="molecule type" value="Genomic_DNA"/>
</dbReference>